<reference evidence="1" key="1">
    <citation type="journal article" date="2014" name="Front. Microbiol.">
        <title>High frequency of phylogenetically diverse reductive dehalogenase-homologous genes in deep subseafloor sedimentary metagenomes.</title>
        <authorList>
            <person name="Kawai M."/>
            <person name="Futagami T."/>
            <person name="Toyoda A."/>
            <person name="Takaki Y."/>
            <person name="Nishi S."/>
            <person name="Hori S."/>
            <person name="Arai W."/>
            <person name="Tsubouchi T."/>
            <person name="Morono Y."/>
            <person name="Uchiyama I."/>
            <person name="Ito T."/>
            <person name="Fujiyama A."/>
            <person name="Inagaki F."/>
            <person name="Takami H."/>
        </authorList>
    </citation>
    <scope>NUCLEOTIDE SEQUENCE</scope>
    <source>
        <strain evidence="1">Expedition CK06-06</strain>
    </source>
</reference>
<sequence>MKNLLEATQEYINLRRSLGYKVRNEAYFLKDFGLFME</sequence>
<proteinExistence type="predicted"/>
<dbReference type="AlphaFoldDB" id="X1KF59"/>
<protein>
    <submittedName>
        <fullName evidence="1">Uncharacterized protein</fullName>
    </submittedName>
</protein>
<evidence type="ECO:0000313" key="1">
    <source>
        <dbReference type="EMBL" id="GAH80698.1"/>
    </source>
</evidence>
<organism evidence="1">
    <name type="scientific">marine sediment metagenome</name>
    <dbReference type="NCBI Taxonomy" id="412755"/>
    <lineage>
        <taxon>unclassified sequences</taxon>
        <taxon>metagenomes</taxon>
        <taxon>ecological metagenomes</taxon>
    </lineage>
</organism>
<name>X1KF59_9ZZZZ</name>
<dbReference type="EMBL" id="BARU01038083">
    <property type="protein sequence ID" value="GAH80698.1"/>
    <property type="molecule type" value="Genomic_DNA"/>
</dbReference>
<gene>
    <name evidence="1" type="ORF">S03H2_59235</name>
</gene>
<accession>X1KF59</accession>
<comment type="caution">
    <text evidence="1">The sequence shown here is derived from an EMBL/GenBank/DDBJ whole genome shotgun (WGS) entry which is preliminary data.</text>
</comment>
<feature type="non-terminal residue" evidence="1">
    <location>
        <position position="37"/>
    </location>
</feature>